<comment type="caution">
    <text evidence="12">The sequence shown here is derived from an EMBL/GenBank/DDBJ whole genome shotgun (WGS) entry which is preliminary data.</text>
</comment>
<dbReference type="InterPro" id="IPR001296">
    <property type="entry name" value="Glyco_trans_1"/>
</dbReference>
<evidence type="ECO:0000256" key="3">
    <source>
        <dbReference type="ARBA" id="ARBA00012621"/>
    </source>
</evidence>
<dbReference type="NCBIfam" id="NF004388">
    <property type="entry name" value="PRK05749.1-4"/>
    <property type="match status" value="1"/>
</dbReference>
<keyword evidence="9" id="KW-0812">Transmembrane</keyword>
<dbReference type="SUPFAM" id="SSF53756">
    <property type="entry name" value="UDP-Glycosyltransferase/glycogen phosphorylase"/>
    <property type="match status" value="1"/>
</dbReference>
<evidence type="ECO:0000256" key="5">
    <source>
        <dbReference type="ARBA" id="ARBA00022519"/>
    </source>
</evidence>
<name>A0ABY2EZ38_9GAMM</name>
<dbReference type="GO" id="GO:0016740">
    <property type="term" value="F:transferase activity"/>
    <property type="evidence" value="ECO:0007669"/>
    <property type="project" value="UniProtKB-KW"/>
</dbReference>
<dbReference type="Pfam" id="PF00534">
    <property type="entry name" value="Glycos_transf_1"/>
    <property type="match status" value="1"/>
</dbReference>
<reference evidence="12 13" key="1">
    <citation type="submission" date="2019-03" db="EMBL/GenBank/DDBJ databases">
        <title>Genomic Encyclopedia of Archaeal and Bacterial Type Strains, Phase II (KMG-II): from individual species to whole genera.</title>
        <authorList>
            <person name="Goeker M."/>
        </authorList>
    </citation>
    <scope>NUCLEOTIDE SEQUENCE [LARGE SCALE GENOMIC DNA]</scope>
    <source>
        <strain evidence="12 13">DSM 15594</strain>
    </source>
</reference>
<keyword evidence="9" id="KW-1133">Transmembrane helix</keyword>
<organism evidence="12 13">
    <name type="scientific">Oceanimonas baumannii</name>
    <dbReference type="NCBI Taxonomy" id="129578"/>
    <lineage>
        <taxon>Bacteria</taxon>
        <taxon>Pseudomonadati</taxon>
        <taxon>Pseudomonadota</taxon>
        <taxon>Gammaproteobacteria</taxon>
        <taxon>Aeromonadales</taxon>
        <taxon>Aeromonadaceae</taxon>
        <taxon>Oceanimonas</taxon>
    </lineage>
</organism>
<keyword evidence="13" id="KW-1185">Reference proteome</keyword>
<comment type="pathway">
    <text evidence="2 9">Bacterial outer membrane biogenesis; LPS core biosynthesis.</text>
</comment>
<sequence length="423" mass="47270">MLMFYRLMYNLLIHIFSPVLLALLYWPKKGKPGFGRRWPEHLGWAAATKSKRPVWLHAVSVGEVVAATPLIKALKAEYPDLPILVTTTTRTGADQAARLGELVEHRYAPLDFPWAVGLFLHRIRPQALLIMETELWPNWLAGCGRRKLPVMVLNARLSARSAARYRRFHGVFRLLSKNIRHIACQYQDDADRFASLGVPQHCLSTTGSIKFDIDYDHTIREQGSMLRAQLGRARPVWIAASTHEGEDEQLLEAHRHLLWHLPDALLMLVPRHPQRFAQVASLVQNQGLTLSRRTQAEPLENVQVYLGDTMGELPVMLAAADLAFVGGSLIARGGHNLLEPAALGKPVLSGPSTFNFSDITRELRQAGGAKIVTDSNMLAQQLIQLFEHEDQRQTMGDAALTVVKANQGALMRTLSAIRTQLPL</sequence>
<evidence type="ECO:0000256" key="2">
    <source>
        <dbReference type="ARBA" id="ARBA00004713"/>
    </source>
</evidence>
<keyword evidence="9" id="KW-0472">Membrane</keyword>
<proteinExistence type="inferred from homology"/>
<keyword evidence="6 9" id="KW-0808">Transferase</keyword>
<dbReference type="InterPro" id="IPR007507">
    <property type="entry name" value="Glycos_transf_N"/>
</dbReference>
<feature type="transmembrane region" description="Helical" evidence="9">
    <location>
        <begin position="7"/>
        <end position="26"/>
    </location>
</feature>
<evidence type="ECO:0000256" key="7">
    <source>
        <dbReference type="ARBA" id="ARBA00031445"/>
    </source>
</evidence>
<evidence type="ECO:0000259" key="10">
    <source>
        <dbReference type="Pfam" id="PF00534"/>
    </source>
</evidence>
<evidence type="ECO:0000313" key="12">
    <source>
        <dbReference type="EMBL" id="TDW59099.1"/>
    </source>
</evidence>
<evidence type="ECO:0000256" key="8">
    <source>
        <dbReference type="ARBA" id="ARBA00049183"/>
    </source>
</evidence>
<evidence type="ECO:0000259" key="11">
    <source>
        <dbReference type="Pfam" id="PF04413"/>
    </source>
</evidence>
<evidence type="ECO:0000256" key="6">
    <source>
        <dbReference type="ARBA" id="ARBA00022679"/>
    </source>
</evidence>
<comment type="catalytic activity">
    <reaction evidence="8 9">
        <text>lipid IVA (E. coli) + CMP-3-deoxy-beta-D-manno-octulosonate = alpha-Kdo-(2-&gt;6)-lipid IVA (E. coli) + CMP + H(+)</text>
        <dbReference type="Rhea" id="RHEA:28066"/>
        <dbReference type="ChEBI" id="CHEBI:15378"/>
        <dbReference type="ChEBI" id="CHEBI:58603"/>
        <dbReference type="ChEBI" id="CHEBI:60364"/>
        <dbReference type="ChEBI" id="CHEBI:60377"/>
        <dbReference type="ChEBI" id="CHEBI:85987"/>
        <dbReference type="EC" id="2.4.99.12"/>
    </reaction>
</comment>
<comment type="subcellular location">
    <subcellularLocation>
        <location evidence="1">Cell envelope</location>
    </subcellularLocation>
    <subcellularLocation>
        <location evidence="9">Cell membrane</location>
    </subcellularLocation>
</comment>
<feature type="domain" description="Glycosyl transferase family 1" evidence="10">
    <location>
        <begin position="290"/>
        <end position="399"/>
    </location>
</feature>
<dbReference type="Pfam" id="PF04413">
    <property type="entry name" value="Glycos_transf_N"/>
    <property type="match status" value="1"/>
</dbReference>
<dbReference type="Gene3D" id="3.40.50.2000">
    <property type="entry name" value="Glycogen Phosphorylase B"/>
    <property type="match status" value="1"/>
</dbReference>
<keyword evidence="5" id="KW-0997">Cell inner membrane</keyword>
<dbReference type="InterPro" id="IPR039901">
    <property type="entry name" value="Kdotransferase"/>
</dbReference>
<comment type="similarity">
    <text evidence="9">Belongs to the glycosyltransferase group 1 family.</text>
</comment>
<protein>
    <recommendedName>
        <fullName evidence="4 9">3-deoxy-D-manno-octulosonic acid transferase</fullName>
        <shortName evidence="9">Kdo transferase</shortName>
        <ecNumber evidence="3 9">2.4.99.12</ecNumber>
    </recommendedName>
    <alternativeName>
        <fullName evidence="7 9">Lipid IV(A) 3-deoxy-D-manno-octulosonic acid transferase</fullName>
    </alternativeName>
</protein>
<dbReference type="PANTHER" id="PTHR42755:SF1">
    <property type="entry name" value="3-DEOXY-D-MANNO-OCTULOSONIC ACID TRANSFERASE, MITOCHONDRIAL-RELATED"/>
    <property type="match status" value="1"/>
</dbReference>
<keyword evidence="9" id="KW-0448">Lipopolysaccharide biosynthesis</keyword>
<dbReference type="EMBL" id="SODO01000006">
    <property type="protein sequence ID" value="TDW59099.1"/>
    <property type="molecule type" value="Genomic_DNA"/>
</dbReference>
<dbReference type="EC" id="2.4.99.12" evidence="3 9"/>
<evidence type="ECO:0000256" key="4">
    <source>
        <dbReference type="ARBA" id="ARBA00019077"/>
    </source>
</evidence>
<dbReference type="PANTHER" id="PTHR42755">
    <property type="entry name" value="3-DEOXY-MANNO-OCTULOSONATE CYTIDYLYLTRANSFERASE"/>
    <property type="match status" value="1"/>
</dbReference>
<feature type="domain" description="3-deoxy-D-manno-octulosonic-acid transferase N-terminal" evidence="11">
    <location>
        <begin position="37"/>
        <end position="213"/>
    </location>
</feature>
<comment type="function">
    <text evidence="9">Involved in lipopolysaccharide (LPS) biosynthesis. Catalyzes the transfer of 3-deoxy-D-manno-octulosonate (Kdo) residue(s) from CMP-Kdo to lipid IV(A), the tetraacyldisaccharide-1,4'-bisphosphate precursor of lipid A.</text>
</comment>
<gene>
    <name evidence="12" type="ORF">LY04_01926</name>
</gene>
<dbReference type="InterPro" id="IPR038107">
    <property type="entry name" value="Glycos_transf_N_sf"/>
</dbReference>
<evidence type="ECO:0000256" key="9">
    <source>
        <dbReference type="RuleBase" id="RU365103"/>
    </source>
</evidence>
<evidence type="ECO:0000256" key="1">
    <source>
        <dbReference type="ARBA" id="ARBA00004196"/>
    </source>
</evidence>
<dbReference type="Proteomes" id="UP000295058">
    <property type="component" value="Unassembled WGS sequence"/>
</dbReference>
<dbReference type="Gene3D" id="3.40.50.11720">
    <property type="entry name" value="3-Deoxy-D-manno-octulosonic-acid transferase, N-terminal domain"/>
    <property type="match status" value="1"/>
</dbReference>
<evidence type="ECO:0000313" key="13">
    <source>
        <dbReference type="Proteomes" id="UP000295058"/>
    </source>
</evidence>
<accession>A0ABY2EZ38</accession>
<keyword evidence="9" id="KW-1003">Cell membrane</keyword>